<organism evidence="3 4">
    <name type="scientific">Chishuiella changwenlii</name>
    <dbReference type="NCBI Taxonomy" id="1434701"/>
    <lineage>
        <taxon>Bacteria</taxon>
        <taxon>Pseudomonadati</taxon>
        <taxon>Bacteroidota</taxon>
        <taxon>Flavobacteriia</taxon>
        <taxon>Flavobacteriales</taxon>
        <taxon>Weeksellaceae</taxon>
        <taxon>Chishuiella</taxon>
    </lineage>
</organism>
<dbReference type="EMBL" id="BMFL01000011">
    <property type="protein sequence ID" value="GGF00481.1"/>
    <property type="molecule type" value="Genomic_DNA"/>
</dbReference>
<feature type="transmembrane region" description="Helical" evidence="1">
    <location>
        <begin position="6"/>
        <end position="24"/>
    </location>
</feature>
<reference evidence="5" key="4">
    <citation type="journal article" date="2019" name="Int. J. Syst. Evol. Microbiol.">
        <title>The Global Catalogue of Microorganisms (GCM) 10K type strain sequencing project: providing services to taxonomists for standard genome sequencing and annotation.</title>
        <authorList>
            <consortium name="The Broad Institute Genomics Platform"/>
            <consortium name="The Broad Institute Genome Sequencing Center for Infectious Disease"/>
            <person name="Wu L."/>
            <person name="Ma J."/>
        </authorList>
    </citation>
    <scope>NUCLEOTIDE SEQUENCE [LARGE SCALE GENOMIC DNA]</scope>
    <source>
        <strain evidence="5">CGMCC 1.12707</strain>
    </source>
</reference>
<evidence type="ECO:0000313" key="2">
    <source>
        <dbReference type="EMBL" id="GGF00481.1"/>
    </source>
</evidence>
<dbReference type="Proteomes" id="UP000184120">
    <property type="component" value="Unassembled WGS sequence"/>
</dbReference>
<dbReference type="EMBL" id="FRBH01000005">
    <property type="protein sequence ID" value="SHL03870.1"/>
    <property type="molecule type" value="Genomic_DNA"/>
</dbReference>
<reference evidence="3" key="3">
    <citation type="submission" date="2016-11" db="EMBL/GenBank/DDBJ databases">
        <authorList>
            <person name="Jaros S."/>
            <person name="Januszkiewicz K."/>
            <person name="Wedrychowicz H."/>
        </authorList>
    </citation>
    <scope>NUCLEOTIDE SEQUENCE [LARGE SCALE GENOMIC DNA]</scope>
    <source>
        <strain evidence="3">DSM 27989</strain>
    </source>
</reference>
<evidence type="ECO:0000313" key="3">
    <source>
        <dbReference type="EMBL" id="SHL03870.1"/>
    </source>
</evidence>
<evidence type="ECO:0000313" key="5">
    <source>
        <dbReference type="Proteomes" id="UP000650994"/>
    </source>
</evidence>
<dbReference type="RefSeq" id="WP_072931268.1">
    <property type="nucleotide sequence ID" value="NZ_BMFL01000011.1"/>
</dbReference>
<keyword evidence="1" id="KW-0472">Membrane</keyword>
<protein>
    <submittedName>
        <fullName evidence="3">Uncharacterized protein</fullName>
    </submittedName>
</protein>
<sequence>MEGIFIISAIISLIISYFIIYSAVKNALSNELKKTNELLEKVLKQGNEVFDLNPTSENIQKTKNIVNFLTLSGDKLIIKTKLNTGYEIGDSAFIGDKLAKDGKYKLSLFDSIVVENGKVVK</sequence>
<gene>
    <name evidence="2" type="ORF">GCM10010984_17580</name>
    <name evidence="3" type="ORF">SAMN05443634_105205</name>
</gene>
<keyword evidence="1" id="KW-0812">Transmembrane</keyword>
<accession>A0A1M6XCY3</accession>
<proteinExistence type="predicted"/>
<dbReference type="STRING" id="1434701.SAMN05443634_105205"/>
<name>A0A1M6XCY3_9FLAO</name>
<reference evidence="2" key="5">
    <citation type="submission" date="2024-05" db="EMBL/GenBank/DDBJ databases">
        <authorList>
            <person name="Sun Q."/>
            <person name="Zhou Y."/>
        </authorList>
    </citation>
    <scope>NUCLEOTIDE SEQUENCE</scope>
    <source>
        <strain evidence="2">CGMCC 1.12707</strain>
    </source>
</reference>
<evidence type="ECO:0000313" key="4">
    <source>
        <dbReference type="Proteomes" id="UP000184120"/>
    </source>
</evidence>
<keyword evidence="5" id="KW-1185">Reference proteome</keyword>
<keyword evidence="1" id="KW-1133">Transmembrane helix</keyword>
<dbReference type="Proteomes" id="UP000650994">
    <property type="component" value="Unassembled WGS sequence"/>
</dbReference>
<evidence type="ECO:0000256" key="1">
    <source>
        <dbReference type="SAM" id="Phobius"/>
    </source>
</evidence>
<reference evidence="2" key="1">
    <citation type="journal article" date="2014" name="Int. J. Syst. Evol. Microbiol.">
        <title>Complete genome of a new Firmicutes species belonging to the dominant human colonic microbiota ('Ruminococcus bicirculans') reveals two chromosomes and a selective capacity to utilize plant glucans.</title>
        <authorList>
            <consortium name="NISC Comparative Sequencing Program"/>
            <person name="Wegmann U."/>
            <person name="Louis P."/>
            <person name="Goesmann A."/>
            <person name="Henrissat B."/>
            <person name="Duncan S.H."/>
            <person name="Flint H.J."/>
        </authorList>
    </citation>
    <scope>NUCLEOTIDE SEQUENCE</scope>
    <source>
        <strain evidence="2">CGMCC 1.12707</strain>
    </source>
</reference>
<dbReference type="AlphaFoldDB" id="A0A1M6XCY3"/>
<reference evidence="4" key="2">
    <citation type="submission" date="2016-11" db="EMBL/GenBank/DDBJ databases">
        <authorList>
            <person name="Varghese N."/>
            <person name="Submissions S."/>
        </authorList>
    </citation>
    <scope>NUCLEOTIDE SEQUENCE [LARGE SCALE GENOMIC DNA]</scope>
    <source>
        <strain evidence="4">DSM 27989</strain>
    </source>
</reference>